<comment type="caution">
    <text evidence="3">The sequence shown here is derived from an EMBL/GenBank/DDBJ whole genome shotgun (WGS) entry which is preliminary data.</text>
</comment>
<keyword evidence="4" id="KW-1185">Reference proteome</keyword>
<protein>
    <submittedName>
        <fullName evidence="3">Uncharacterized protein</fullName>
    </submittedName>
</protein>
<feature type="transmembrane region" description="Helical" evidence="2">
    <location>
        <begin position="500"/>
        <end position="519"/>
    </location>
</feature>
<evidence type="ECO:0000313" key="4">
    <source>
        <dbReference type="Proteomes" id="UP000763557"/>
    </source>
</evidence>
<gene>
    <name evidence="3" type="ORF">GC106_35420</name>
</gene>
<reference evidence="3 4" key="1">
    <citation type="submission" date="2020-01" db="EMBL/GenBank/DDBJ databases">
        <title>Kibdelosporangium persica a novel Actinomycetes from a hot desert in Iran.</title>
        <authorList>
            <person name="Safaei N."/>
            <person name="Zaburannyi N."/>
            <person name="Mueller R."/>
            <person name="Wink J."/>
        </authorList>
    </citation>
    <scope>NUCLEOTIDE SEQUENCE [LARGE SCALE GENOMIC DNA]</scope>
    <source>
        <strain evidence="3 4">4NS15</strain>
    </source>
</reference>
<keyword evidence="2" id="KW-0812">Transmembrane</keyword>
<evidence type="ECO:0000256" key="1">
    <source>
        <dbReference type="SAM" id="MobiDB-lite"/>
    </source>
</evidence>
<feature type="transmembrane region" description="Helical" evidence="2">
    <location>
        <begin position="57"/>
        <end position="76"/>
    </location>
</feature>
<evidence type="ECO:0000256" key="2">
    <source>
        <dbReference type="SAM" id="Phobius"/>
    </source>
</evidence>
<sequence>MARQEQLLRTDGGTNRLRRRAVAAILLMLLLIGWSVLDLQKVFGFADVAMSADFVHAALRVSTFVCVLALAVYLIFKSDRPQLDNLHVGSPKLQAELDAGMEIFKAERYCLRVYTDEVSRLFTAMLANLPSYLFRINEDIKLGHGNLEATTTLHLRMQPSVDDEPIDCEKAETILVPVIMARKGLLFDNLLVKDASGRVLPTLSQWETRGLTALAVRALFGFIDEAPPPRPTWLDRIRRKKVVAPEPDDELLTAFVEIVRDAICLVGSPTMLATQESARGLNDRRDRALDRLADLRAKMPDGLYQRLSEVCRSLADNYLIIAEVPKPSGTNLIVQYTAHTQNERSLQRGKEKLRARLGLDPHMLDIAMPRMLQADSYHCQITAPTGLHVFSHHLEALGGKTPLKQENFQVGGVQQYVRLYHEESRTVAHLYVRRHGAAITTSDVRRAKGIGSGVKSVLSLRETPPGMLGSAATLATVVATIVLFLTVTRLGLAGDQTTGSSLPGLLFAVPAFIAAALGRGVDGSRLSQSSLITYFGLLLVFITSISATLLYALDAAKRLPTEVMIELWPSAVFWPTDWIWLGLSLVTWGVAIFLIRERRDQTRYYLANLQRAGQRQSRRNVSLTPADQPATLTGR</sequence>
<accession>A0ABX2F4S4</accession>
<name>A0ABX2F4S4_9PSEU</name>
<keyword evidence="2" id="KW-1133">Transmembrane helix</keyword>
<feature type="transmembrane region" description="Helical" evidence="2">
    <location>
        <begin position="578"/>
        <end position="595"/>
    </location>
</feature>
<proteinExistence type="predicted"/>
<feature type="region of interest" description="Disordered" evidence="1">
    <location>
        <begin position="616"/>
        <end position="635"/>
    </location>
</feature>
<feature type="transmembrane region" description="Helical" evidence="2">
    <location>
        <begin position="468"/>
        <end position="488"/>
    </location>
</feature>
<keyword evidence="2" id="KW-0472">Membrane</keyword>
<dbReference type="EMBL" id="JAAATY010000009">
    <property type="protein sequence ID" value="NRN66321.1"/>
    <property type="molecule type" value="Genomic_DNA"/>
</dbReference>
<evidence type="ECO:0000313" key="3">
    <source>
        <dbReference type="EMBL" id="NRN66321.1"/>
    </source>
</evidence>
<organism evidence="3 4">
    <name type="scientific">Kibdelosporangium persicum</name>
    <dbReference type="NCBI Taxonomy" id="2698649"/>
    <lineage>
        <taxon>Bacteria</taxon>
        <taxon>Bacillati</taxon>
        <taxon>Actinomycetota</taxon>
        <taxon>Actinomycetes</taxon>
        <taxon>Pseudonocardiales</taxon>
        <taxon>Pseudonocardiaceae</taxon>
        <taxon>Kibdelosporangium</taxon>
    </lineage>
</organism>
<feature type="transmembrane region" description="Helical" evidence="2">
    <location>
        <begin position="531"/>
        <end position="553"/>
    </location>
</feature>
<dbReference type="Proteomes" id="UP000763557">
    <property type="component" value="Unassembled WGS sequence"/>
</dbReference>
<dbReference type="RefSeq" id="WP_173132083.1">
    <property type="nucleotide sequence ID" value="NZ_CBCSGW010000085.1"/>
</dbReference>
<feature type="transmembrane region" description="Helical" evidence="2">
    <location>
        <begin position="21"/>
        <end position="37"/>
    </location>
</feature>